<evidence type="ECO:0000256" key="2">
    <source>
        <dbReference type="ARBA" id="ARBA00022670"/>
    </source>
</evidence>
<dbReference type="Pfam" id="PF01546">
    <property type="entry name" value="Peptidase_M20"/>
    <property type="match status" value="1"/>
</dbReference>
<dbReference type="PANTHER" id="PTHR45962">
    <property type="entry name" value="N-FATTY-ACYL-AMINO ACID SYNTHASE/HYDROLASE PM20D1"/>
    <property type="match status" value="1"/>
</dbReference>
<reference evidence="9 10" key="1">
    <citation type="journal article" date="2024" name="J Genomics">
        <title>Draft genome sequencing and assembly of Favolaschia claudopus CIRM-BRFM 2984 isolated from oak limbs.</title>
        <authorList>
            <person name="Navarro D."/>
            <person name="Drula E."/>
            <person name="Chaduli D."/>
            <person name="Cazenave R."/>
            <person name="Ahrendt S."/>
            <person name="Wang J."/>
            <person name="Lipzen A."/>
            <person name="Daum C."/>
            <person name="Barry K."/>
            <person name="Grigoriev I.V."/>
            <person name="Favel A."/>
            <person name="Rosso M.N."/>
            <person name="Martin F."/>
        </authorList>
    </citation>
    <scope>NUCLEOTIDE SEQUENCE [LARGE SCALE GENOMIC DNA]</scope>
    <source>
        <strain evidence="9 10">CIRM-BRFM 2984</strain>
    </source>
</reference>
<dbReference type="PIRSF" id="PIRSF037217">
    <property type="entry name" value="Carboxypeptidase_S"/>
    <property type="match status" value="1"/>
</dbReference>
<evidence type="ECO:0000313" key="9">
    <source>
        <dbReference type="EMBL" id="KAK7059850.1"/>
    </source>
</evidence>
<comment type="similarity">
    <text evidence="1">Belongs to the peptidase M20A family.</text>
</comment>
<dbReference type="InterPro" id="IPR017141">
    <property type="entry name" value="Pept_M20_carboxypep"/>
</dbReference>
<dbReference type="PANTHER" id="PTHR45962:SF1">
    <property type="entry name" value="N-FATTY-ACYL-AMINO ACID SYNTHASE_HYDROLASE PM20D1"/>
    <property type="match status" value="1"/>
</dbReference>
<keyword evidence="4" id="KW-0378">Hydrolase</keyword>
<organism evidence="9 10">
    <name type="scientific">Favolaschia claudopus</name>
    <dbReference type="NCBI Taxonomy" id="2862362"/>
    <lineage>
        <taxon>Eukaryota</taxon>
        <taxon>Fungi</taxon>
        <taxon>Dikarya</taxon>
        <taxon>Basidiomycota</taxon>
        <taxon>Agaricomycotina</taxon>
        <taxon>Agaricomycetes</taxon>
        <taxon>Agaricomycetidae</taxon>
        <taxon>Agaricales</taxon>
        <taxon>Marasmiineae</taxon>
        <taxon>Mycenaceae</taxon>
        <taxon>Favolaschia</taxon>
    </lineage>
</organism>
<dbReference type="SUPFAM" id="SSF53187">
    <property type="entry name" value="Zn-dependent exopeptidases"/>
    <property type="match status" value="1"/>
</dbReference>
<dbReference type="Gene3D" id="3.30.70.360">
    <property type="match status" value="1"/>
</dbReference>
<evidence type="ECO:0000256" key="4">
    <source>
        <dbReference type="ARBA" id="ARBA00022801"/>
    </source>
</evidence>
<dbReference type="PROSITE" id="PS00758">
    <property type="entry name" value="ARGE_DAPE_CPG2_1"/>
    <property type="match status" value="1"/>
</dbReference>
<evidence type="ECO:0000313" key="10">
    <source>
        <dbReference type="Proteomes" id="UP001362999"/>
    </source>
</evidence>
<dbReference type="GO" id="GO:0051603">
    <property type="term" value="P:proteolysis involved in protein catabolic process"/>
    <property type="evidence" value="ECO:0007669"/>
    <property type="project" value="TreeGrafter"/>
</dbReference>
<feature type="binding site" evidence="7">
    <location>
        <position position="274"/>
    </location>
    <ligand>
        <name>Zn(2+)</name>
        <dbReference type="ChEBI" id="CHEBI:29105"/>
        <label>2</label>
    </ligand>
</feature>
<dbReference type="EMBL" id="JAWWNJ010000003">
    <property type="protein sequence ID" value="KAK7059850.1"/>
    <property type="molecule type" value="Genomic_DNA"/>
</dbReference>
<dbReference type="InterPro" id="IPR036264">
    <property type="entry name" value="Bact_exopeptidase_dim_dom"/>
</dbReference>
<gene>
    <name evidence="9" type="ORF">R3P38DRAFT_3523727</name>
</gene>
<feature type="domain" description="Peptidase M20 dimerisation" evidence="8">
    <location>
        <begin position="292"/>
        <end position="436"/>
    </location>
</feature>
<dbReference type="AlphaFoldDB" id="A0AAW0E7G1"/>
<feature type="binding site" evidence="7">
    <location>
        <position position="211"/>
    </location>
    <ligand>
        <name>Zn(2+)</name>
        <dbReference type="ChEBI" id="CHEBI:29105"/>
        <label>2</label>
    </ligand>
</feature>
<sequence>MMTKSDTLPTNASPSPPRRARWPLILTVVGLTAILRFSVFSTSSLSFGGCHFGASSTLADEQLSAGVCPQESPIAPKEHDALWNNLTSLHATPAFRKRAAGQLGNAVRIPTETFDGMRPVGEDQRWITRGPFVDHLRITYPLVHKNLELQRVNTYGLIYTWKGSDASLKPLLLMGHYDVVPVAPLSADQWTHPPYSGYFDGESIWGRGSSDDKSGVIGIMIAIESLLDQGFAPTRTVVLSFGFDEEAGGYHGAGYLGPALLERFGPDSFAMIVDEGAGFSEMYGATFASPGVAEKGSLNVDLEVQTPGGHSSVPPAHTSIGILSALIVELESNPPPATLGLATPGYAMASCLAAHAPALPRPLRRAILRAPKNEKTRKQAEELLFAEGMQGRLIKALVGTTQAVDIISGGVKSNALPEQAVATINHRISTESSVNETGTRDVDLLASFAASKFNLSVKAFGEVLSSLENAAGTLEFTAHNELEPAPITPSDEAPYALLAGTIRTVFKVARADKGKGTEGDVKEKEIIVSPGMMTGNTDTRFNWELSKHIFRYGHMYWEGSGLPAGIHTVNEHLSADAFVEMITFFTTLILNVDESREI</sequence>
<dbReference type="InterPro" id="IPR002933">
    <property type="entry name" value="Peptidase_M20"/>
</dbReference>
<keyword evidence="2" id="KW-0645">Protease</keyword>
<keyword evidence="9" id="KW-0121">Carboxypeptidase</keyword>
<keyword evidence="10" id="KW-1185">Reference proteome</keyword>
<feature type="binding site" evidence="7">
    <location>
        <position position="176"/>
    </location>
    <ligand>
        <name>Zn(2+)</name>
        <dbReference type="ChEBI" id="CHEBI:29105"/>
        <label>2</label>
    </ligand>
</feature>
<dbReference type="GO" id="GO:0000328">
    <property type="term" value="C:fungal-type vacuole lumen"/>
    <property type="evidence" value="ECO:0007669"/>
    <property type="project" value="TreeGrafter"/>
</dbReference>
<evidence type="ECO:0000256" key="6">
    <source>
        <dbReference type="PIRSR" id="PIRSR037217-1"/>
    </source>
</evidence>
<dbReference type="PROSITE" id="PS00759">
    <property type="entry name" value="ARGE_DAPE_CPG2_2"/>
    <property type="match status" value="1"/>
</dbReference>
<evidence type="ECO:0000256" key="3">
    <source>
        <dbReference type="ARBA" id="ARBA00022723"/>
    </source>
</evidence>
<dbReference type="Gene3D" id="3.40.630.10">
    <property type="entry name" value="Zn peptidases"/>
    <property type="match status" value="1"/>
</dbReference>
<keyword evidence="5 7" id="KW-0862">Zinc</keyword>
<name>A0AAW0E7G1_9AGAR</name>
<dbReference type="InterPro" id="IPR001261">
    <property type="entry name" value="ArgE/DapE_CS"/>
</dbReference>
<evidence type="ECO:0000259" key="8">
    <source>
        <dbReference type="Pfam" id="PF07687"/>
    </source>
</evidence>
<dbReference type="SUPFAM" id="SSF55031">
    <property type="entry name" value="Bacterial exopeptidase dimerisation domain"/>
    <property type="match status" value="1"/>
</dbReference>
<feature type="binding site" evidence="7">
    <location>
        <position position="211"/>
    </location>
    <ligand>
        <name>Zn(2+)</name>
        <dbReference type="ChEBI" id="CHEBI:29105"/>
        <label>1</label>
    </ligand>
</feature>
<proteinExistence type="inferred from homology"/>
<dbReference type="CDD" id="cd05674">
    <property type="entry name" value="M20_yscS"/>
    <property type="match status" value="1"/>
</dbReference>
<feature type="binding site" evidence="7">
    <location>
        <position position="246"/>
    </location>
    <ligand>
        <name>Zn(2+)</name>
        <dbReference type="ChEBI" id="CHEBI:29105"/>
        <label>1</label>
    </ligand>
</feature>
<feature type="active site" description="Proton acceptor" evidence="6">
    <location>
        <position position="245"/>
    </location>
</feature>
<feature type="binding site" evidence="7">
    <location>
        <position position="567"/>
    </location>
    <ligand>
        <name>Zn(2+)</name>
        <dbReference type="ChEBI" id="CHEBI:29105"/>
        <label>1</label>
    </ligand>
</feature>
<evidence type="ECO:0000256" key="5">
    <source>
        <dbReference type="ARBA" id="ARBA00022833"/>
    </source>
</evidence>
<dbReference type="InterPro" id="IPR047177">
    <property type="entry name" value="Pept_M20A"/>
</dbReference>
<dbReference type="Proteomes" id="UP001362999">
    <property type="component" value="Unassembled WGS sequence"/>
</dbReference>
<accession>A0AAW0E7G1</accession>
<feature type="active site" evidence="6">
    <location>
        <position position="178"/>
    </location>
</feature>
<evidence type="ECO:0000256" key="1">
    <source>
        <dbReference type="ARBA" id="ARBA00006247"/>
    </source>
</evidence>
<dbReference type="GO" id="GO:0046872">
    <property type="term" value="F:metal ion binding"/>
    <property type="evidence" value="ECO:0007669"/>
    <property type="project" value="UniProtKB-KW"/>
</dbReference>
<dbReference type="Pfam" id="PF07687">
    <property type="entry name" value="M20_dimer"/>
    <property type="match status" value="1"/>
</dbReference>
<keyword evidence="3 7" id="KW-0479">Metal-binding</keyword>
<evidence type="ECO:0000256" key="7">
    <source>
        <dbReference type="PIRSR" id="PIRSR037217-2"/>
    </source>
</evidence>
<dbReference type="InterPro" id="IPR011650">
    <property type="entry name" value="Peptidase_M20_dimer"/>
</dbReference>
<dbReference type="Gene3D" id="1.10.150.900">
    <property type="match status" value="1"/>
</dbReference>
<comment type="caution">
    <text evidence="9">The sequence shown here is derived from an EMBL/GenBank/DDBJ whole genome shotgun (WGS) entry which is preliminary data.</text>
</comment>
<protein>
    <submittedName>
        <fullName evidence="9">Carboxypeptidase S</fullName>
    </submittedName>
</protein>
<dbReference type="GO" id="GO:0004181">
    <property type="term" value="F:metallocarboxypeptidase activity"/>
    <property type="evidence" value="ECO:0007669"/>
    <property type="project" value="InterPro"/>
</dbReference>